<sequence>MNEILKYFHGKFQFGNGKSSASGDAVYGNQTPSTVRHCLRNYLVKPTYITGHEGWKCGKPRFAYEYGPALPLAFALTPSFFA</sequence>
<name>A0A834IXI0_RHYFE</name>
<comment type="caution">
    <text evidence="1">The sequence shown here is derived from an EMBL/GenBank/DDBJ whole genome shotgun (WGS) entry which is preliminary data.</text>
</comment>
<evidence type="ECO:0000313" key="2">
    <source>
        <dbReference type="Proteomes" id="UP000625711"/>
    </source>
</evidence>
<dbReference type="EMBL" id="JAACXV010000016">
    <property type="protein sequence ID" value="KAF7287043.1"/>
    <property type="molecule type" value="Genomic_DNA"/>
</dbReference>
<evidence type="ECO:0000313" key="1">
    <source>
        <dbReference type="EMBL" id="KAF7287043.1"/>
    </source>
</evidence>
<dbReference type="Proteomes" id="UP000625711">
    <property type="component" value="Unassembled WGS sequence"/>
</dbReference>
<protein>
    <submittedName>
        <fullName evidence="1">Uncharacterized protein</fullName>
    </submittedName>
</protein>
<reference evidence="1" key="1">
    <citation type="submission" date="2020-08" db="EMBL/GenBank/DDBJ databases">
        <title>Genome sequencing and assembly of the red palm weevil Rhynchophorus ferrugineus.</title>
        <authorList>
            <person name="Dias G.B."/>
            <person name="Bergman C.M."/>
            <person name="Manee M."/>
        </authorList>
    </citation>
    <scope>NUCLEOTIDE SEQUENCE</scope>
    <source>
        <strain evidence="1">AA-2017</strain>
        <tissue evidence="1">Whole larva</tissue>
    </source>
</reference>
<proteinExistence type="predicted"/>
<gene>
    <name evidence="1" type="ORF">GWI33_002426</name>
</gene>
<organism evidence="1 2">
    <name type="scientific">Rhynchophorus ferrugineus</name>
    <name type="common">Red palm weevil</name>
    <name type="synonym">Curculio ferrugineus</name>
    <dbReference type="NCBI Taxonomy" id="354439"/>
    <lineage>
        <taxon>Eukaryota</taxon>
        <taxon>Metazoa</taxon>
        <taxon>Ecdysozoa</taxon>
        <taxon>Arthropoda</taxon>
        <taxon>Hexapoda</taxon>
        <taxon>Insecta</taxon>
        <taxon>Pterygota</taxon>
        <taxon>Neoptera</taxon>
        <taxon>Endopterygota</taxon>
        <taxon>Coleoptera</taxon>
        <taxon>Polyphaga</taxon>
        <taxon>Cucujiformia</taxon>
        <taxon>Curculionidae</taxon>
        <taxon>Dryophthorinae</taxon>
        <taxon>Rhynchophorus</taxon>
    </lineage>
</organism>
<accession>A0A834IXI0</accession>
<dbReference type="AlphaFoldDB" id="A0A834IXI0"/>
<keyword evidence="2" id="KW-1185">Reference proteome</keyword>